<dbReference type="OrthoDB" id="7492502at2759"/>
<organism evidence="2 3">
    <name type="scientific">Brenthis ino</name>
    <name type="common">lesser marbled fritillary</name>
    <dbReference type="NCBI Taxonomy" id="405034"/>
    <lineage>
        <taxon>Eukaryota</taxon>
        <taxon>Metazoa</taxon>
        <taxon>Ecdysozoa</taxon>
        <taxon>Arthropoda</taxon>
        <taxon>Hexapoda</taxon>
        <taxon>Insecta</taxon>
        <taxon>Pterygota</taxon>
        <taxon>Neoptera</taxon>
        <taxon>Endopterygota</taxon>
        <taxon>Lepidoptera</taxon>
        <taxon>Glossata</taxon>
        <taxon>Ditrysia</taxon>
        <taxon>Papilionoidea</taxon>
        <taxon>Nymphalidae</taxon>
        <taxon>Heliconiinae</taxon>
        <taxon>Argynnini</taxon>
        <taxon>Brenthis</taxon>
    </lineage>
</organism>
<reference evidence="2" key="1">
    <citation type="submission" date="2021-12" db="EMBL/GenBank/DDBJ databases">
        <authorList>
            <person name="Martin H S."/>
        </authorList>
    </citation>
    <scope>NUCLEOTIDE SEQUENCE</scope>
</reference>
<evidence type="ECO:0000256" key="1">
    <source>
        <dbReference type="ARBA" id="ARBA00010994"/>
    </source>
</evidence>
<dbReference type="GO" id="GO:0046785">
    <property type="term" value="P:microtubule polymerization"/>
    <property type="evidence" value="ECO:0007669"/>
    <property type="project" value="InterPro"/>
</dbReference>
<proteinExistence type="inferred from homology"/>
<dbReference type="AlphaFoldDB" id="A0A8S4HUZ9"/>
<dbReference type="Proteomes" id="UP000838878">
    <property type="component" value="Chromosome 1"/>
</dbReference>
<dbReference type="Gene3D" id="1.10.238.10">
    <property type="entry name" value="EF-hand"/>
    <property type="match status" value="1"/>
</dbReference>
<dbReference type="GO" id="GO:0015631">
    <property type="term" value="F:tubulin binding"/>
    <property type="evidence" value="ECO:0007669"/>
    <property type="project" value="InterPro"/>
</dbReference>
<dbReference type="InterPro" id="IPR011992">
    <property type="entry name" value="EF-hand-dom_pair"/>
</dbReference>
<evidence type="ECO:0000313" key="2">
    <source>
        <dbReference type="EMBL" id="CAH0712782.1"/>
    </source>
</evidence>
<comment type="similarity">
    <text evidence="1">Belongs to the TPPP family.</text>
</comment>
<keyword evidence="3" id="KW-1185">Reference proteome</keyword>
<gene>
    <name evidence="2" type="ORF">BINO364_LOCUS16</name>
</gene>
<sequence length="104" mass="11597">MDDAFNNLKKQNQNTVDNLIAWMKDSKIIDGVKVTEENARKLFSDVADAKNVEIAKFREAIGKLALEQKKTMEEFANTLAAEGPKFLNAVVAAVSTLKENLQKK</sequence>
<evidence type="ECO:0000313" key="3">
    <source>
        <dbReference type="Proteomes" id="UP000838878"/>
    </source>
</evidence>
<dbReference type="SUPFAM" id="SSF47473">
    <property type="entry name" value="EF-hand"/>
    <property type="match status" value="1"/>
</dbReference>
<name>A0A8S4HUZ9_9NEOP</name>
<dbReference type="EMBL" id="OV170221">
    <property type="protein sequence ID" value="CAH0712782.1"/>
    <property type="molecule type" value="Genomic_DNA"/>
</dbReference>
<dbReference type="InterPro" id="IPR008907">
    <property type="entry name" value="TPP/p25"/>
</dbReference>
<dbReference type="Pfam" id="PF05517">
    <property type="entry name" value="p25-alpha"/>
    <property type="match status" value="1"/>
</dbReference>
<protein>
    <submittedName>
        <fullName evidence="2">Uncharacterized protein</fullName>
    </submittedName>
</protein>
<accession>A0A8S4HUZ9</accession>
<feature type="non-terminal residue" evidence="2">
    <location>
        <position position="104"/>
    </location>
</feature>